<reference evidence="9 10" key="1">
    <citation type="submission" date="2023-10" db="EMBL/GenBank/DDBJ databases">
        <title>Draft Genome Sequence of Candida saopaulonensis from a very Premature Infant with Sepsis.</title>
        <authorList>
            <person name="Ning Y."/>
            <person name="Dai R."/>
            <person name="Xiao M."/>
            <person name="Xu Y."/>
            <person name="Yan Q."/>
            <person name="Zhang L."/>
        </authorList>
    </citation>
    <scope>NUCLEOTIDE SEQUENCE [LARGE SCALE GENOMIC DNA]</scope>
    <source>
        <strain evidence="9 10">19XY460</strain>
    </source>
</reference>
<dbReference type="EMBL" id="CP138894">
    <property type="protein sequence ID" value="WPK23417.1"/>
    <property type="molecule type" value="Genomic_DNA"/>
</dbReference>
<dbReference type="InterPro" id="IPR052474">
    <property type="entry name" value="UDP-GlcNAc_transferase"/>
</dbReference>
<dbReference type="GO" id="GO:0043541">
    <property type="term" value="C:UDP-N-acetylglucosamine transferase complex"/>
    <property type="evidence" value="ECO:0007669"/>
    <property type="project" value="TreeGrafter"/>
</dbReference>
<comment type="catalytic activity">
    <reaction evidence="6">
        <text>an N-acetyl-alpha-D-glucosaminyl-diphospho-di-trans,poly-cis-dolichol + UDP-N-acetyl-alpha-D-glucosamine = an N,N'-diacetylchitobiosyl-diphospho-di-trans,poly-cis-dolichol + UDP + H(+)</text>
        <dbReference type="Rhea" id="RHEA:23380"/>
        <dbReference type="Rhea" id="RHEA-COMP:19507"/>
        <dbReference type="Rhea" id="RHEA-COMP:19510"/>
        <dbReference type="ChEBI" id="CHEBI:15378"/>
        <dbReference type="ChEBI" id="CHEBI:57269"/>
        <dbReference type="ChEBI" id="CHEBI:57705"/>
        <dbReference type="ChEBI" id="CHEBI:58223"/>
        <dbReference type="ChEBI" id="CHEBI:58427"/>
        <dbReference type="EC" id="2.4.1.141"/>
    </reaction>
</comment>
<proteinExistence type="inferred from homology"/>
<evidence type="ECO:0000256" key="2">
    <source>
        <dbReference type="ARBA" id="ARBA00012614"/>
    </source>
</evidence>
<evidence type="ECO:0000313" key="9">
    <source>
        <dbReference type="EMBL" id="WPK23417.1"/>
    </source>
</evidence>
<dbReference type="PANTHER" id="PTHR47043:SF1">
    <property type="entry name" value="UDP-N-ACETYLGLUCOSAMINE TRANSFERASE SUBUNIT ALG13"/>
    <property type="match status" value="1"/>
</dbReference>
<comment type="subcellular location">
    <subcellularLocation>
        <location evidence="7">Endoplasmic reticulum</location>
    </subcellularLocation>
</comment>
<keyword evidence="10" id="KW-1185">Reference proteome</keyword>
<organism evidence="9 10">
    <name type="scientific">Australozyma saopauloensis</name>
    <dbReference type="NCBI Taxonomy" id="291208"/>
    <lineage>
        <taxon>Eukaryota</taxon>
        <taxon>Fungi</taxon>
        <taxon>Dikarya</taxon>
        <taxon>Ascomycota</taxon>
        <taxon>Saccharomycotina</taxon>
        <taxon>Pichiomycetes</taxon>
        <taxon>Metschnikowiaceae</taxon>
        <taxon>Australozyma</taxon>
    </lineage>
</organism>
<dbReference type="SUPFAM" id="SSF53756">
    <property type="entry name" value="UDP-Glycosyltransferase/glycogen phosphorylase"/>
    <property type="match status" value="1"/>
</dbReference>
<evidence type="ECO:0000256" key="6">
    <source>
        <dbReference type="ARBA" id="ARBA00048184"/>
    </source>
</evidence>
<dbReference type="EC" id="2.4.1.141" evidence="2 7"/>
<keyword evidence="7" id="KW-0328">Glycosyltransferase</keyword>
<evidence type="ECO:0000256" key="4">
    <source>
        <dbReference type="ARBA" id="ARBA00024804"/>
    </source>
</evidence>
<dbReference type="PANTHER" id="PTHR47043">
    <property type="entry name" value="UDP-N-ACETYLGLUCOSAMINE TRANSFERASE SUBUNIT ALG13"/>
    <property type="match status" value="1"/>
</dbReference>
<evidence type="ECO:0000256" key="3">
    <source>
        <dbReference type="ARBA" id="ARBA00017468"/>
    </source>
</evidence>
<feature type="domain" description="Glycosyl transferase family 28 C-terminal" evidence="8">
    <location>
        <begin position="14"/>
        <end position="187"/>
    </location>
</feature>
<dbReference type="GO" id="GO:0004577">
    <property type="term" value="F:N-acetylglucosaminyldiphosphodolichol N-acetylglucosaminyltransferase activity"/>
    <property type="evidence" value="ECO:0007669"/>
    <property type="project" value="UniProtKB-EC"/>
</dbReference>
<keyword evidence="7" id="KW-0808">Transferase</keyword>
<comment type="function">
    <text evidence="4 7">Involved in protein N-glycosylation. Essential for the second step of the dolichol-linked oligosaccharide pathway.</text>
</comment>
<evidence type="ECO:0000256" key="7">
    <source>
        <dbReference type="RuleBase" id="RU362128"/>
    </source>
</evidence>
<keyword evidence="7" id="KW-0256">Endoplasmic reticulum</keyword>
<dbReference type="InterPro" id="IPR007235">
    <property type="entry name" value="Glyco_trans_28_C"/>
</dbReference>
<comment type="subunit">
    <text evidence="1 7">Heterodimer with ALG14 to form a functional enzyme.</text>
</comment>
<name>A0AAX4H4C8_9ASCO</name>
<protein>
    <recommendedName>
        <fullName evidence="3 7">UDP-N-acetylglucosamine transferase subunit ALG13</fullName>
        <ecNumber evidence="2 7">2.4.1.141</ecNumber>
    </recommendedName>
    <alternativeName>
        <fullName evidence="5 7">Asparagine-linked glycosylation protein 13</fullName>
    </alternativeName>
</protein>
<evidence type="ECO:0000259" key="8">
    <source>
        <dbReference type="Pfam" id="PF04101"/>
    </source>
</evidence>
<dbReference type="Pfam" id="PF04101">
    <property type="entry name" value="Glyco_tran_28_C"/>
    <property type="match status" value="1"/>
</dbReference>
<comment type="similarity">
    <text evidence="7">Belongs to the glycosyltransferase 28 family.</text>
</comment>
<dbReference type="Gene3D" id="3.40.50.2000">
    <property type="entry name" value="Glycogen Phosphorylase B"/>
    <property type="match status" value="1"/>
</dbReference>
<evidence type="ECO:0000313" key="10">
    <source>
        <dbReference type="Proteomes" id="UP001338582"/>
    </source>
</evidence>
<sequence length="208" mass="23240">MDERKTILFLTGATVTFKPLLNHVVTPKFLRFLKVEGFSRIIIQYGNEKDAEGNSTSKHYFSQLLAEHNVMETLDLDVLNETNDKSITTLGNLSLKIEAFGFSDDINGHIRRADLVVSHGGTGSIMDALRLKKPLLVVTNDLLMEDHQKEIAGQLEHEGHLRALSNRQLPGGTLEELIKLFVQGKLKFTELPEPPKGVLQEIVNELTA</sequence>
<gene>
    <name evidence="7" type="primary">ALG13</name>
    <name evidence="9" type="ORF">PUMCH_000657</name>
</gene>
<evidence type="ECO:0000256" key="5">
    <source>
        <dbReference type="ARBA" id="ARBA00032061"/>
    </source>
</evidence>
<accession>A0AAX4H4C8</accession>
<dbReference type="GO" id="GO:0006488">
    <property type="term" value="P:dolichol-linked oligosaccharide biosynthetic process"/>
    <property type="evidence" value="ECO:0007669"/>
    <property type="project" value="TreeGrafter"/>
</dbReference>
<evidence type="ECO:0000256" key="1">
    <source>
        <dbReference type="ARBA" id="ARBA00011198"/>
    </source>
</evidence>
<dbReference type="Proteomes" id="UP001338582">
    <property type="component" value="Chromosome 1"/>
</dbReference>
<dbReference type="AlphaFoldDB" id="A0AAX4H4C8"/>